<dbReference type="WBParaSite" id="ACRNAN_scaffold2582.g25898.t1">
    <property type="protein sequence ID" value="ACRNAN_scaffold2582.g25898.t1"/>
    <property type="gene ID" value="ACRNAN_scaffold2582.g25898"/>
</dbReference>
<dbReference type="AlphaFoldDB" id="A0A914DH18"/>
<evidence type="ECO:0000313" key="1">
    <source>
        <dbReference type="Proteomes" id="UP000887540"/>
    </source>
</evidence>
<accession>A0A914DH18</accession>
<keyword evidence="1" id="KW-1185">Reference proteome</keyword>
<protein>
    <submittedName>
        <fullName evidence="2">Uncharacterized protein</fullName>
    </submittedName>
</protein>
<dbReference type="Proteomes" id="UP000887540">
    <property type="component" value="Unplaced"/>
</dbReference>
<name>A0A914DH18_9BILA</name>
<evidence type="ECO:0000313" key="2">
    <source>
        <dbReference type="WBParaSite" id="ACRNAN_scaffold2582.g25898.t1"/>
    </source>
</evidence>
<reference evidence="2" key="1">
    <citation type="submission" date="2022-11" db="UniProtKB">
        <authorList>
            <consortium name="WormBaseParasite"/>
        </authorList>
    </citation>
    <scope>IDENTIFICATION</scope>
</reference>
<sequence>MKFLGAELRGEIQFFDSTSYFGKSPVELFKLFFTEELVQFLADESNRYATRRCKKYRVGLHDLCFEEYHTK</sequence>
<organism evidence="1 2">
    <name type="scientific">Acrobeloides nanus</name>
    <dbReference type="NCBI Taxonomy" id="290746"/>
    <lineage>
        <taxon>Eukaryota</taxon>
        <taxon>Metazoa</taxon>
        <taxon>Ecdysozoa</taxon>
        <taxon>Nematoda</taxon>
        <taxon>Chromadorea</taxon>
        <taxon>Rhabditida</taxon>
        <taxon>Tylenchina</taxon>
        <taxon>Cephalobomorpha</taxon>
        <taxon>Cephaloboidea</taxon>
        <taxon>Cephalobidae</taxon>
        <taxon>Acrobeloides</taxon>
    </lineage>
</organism>
<proteinExistence type="predicted"/>